<sequence>MKLNKLFIASCTLLTMASAQAAHIPQAPQQASVPSLELHSGHAHENTLDIKAPTPQRDKQTTAKPLTSINSQAMQPMSLQVAAAAPCNVNAFATSNASTLINEIKAQGPNCVNELFNASASIQTSAYSSDNMYSVANHLKSLSQSYAGGGDVDIEAMFLYLRAGYYVEFYNNGVTFVSWVKPAVKGAIDAFVNNANFYQDNDAHGKTLAEVIITMDSSEQQDIYLPVVKEWLSRWNQSYANKWNIRSAVNGIFTILFRGQYNTNFKNLVNNDTTLISRLNNFTQQSWMLNSESEYLISNAARELGRMKMYGTAIQSTVDSGLNSIFANYVMFGNGDAVWLGAADTATYYGNCADYGICGYETQLEAKALAQTYTCSSTLKIRSQNLTSAQQSSACSVLGAEETYFHNKTQSGNVPIPGDTNNQLQINIFDSSTDYGKYAGAIFDINTNNGGMYLEGDPSVAGNIPNFVAYEASYAEAPHYVWNLEHEYVHYLDGRFDLFGNFNTPTEKVVWWAEGVAEYVANQNNNQAAIDTIHDGSTYTLSTIFETTYDGFDQDRIYRWGYLAVRFMFENHFSEVKAMIAETRAGNWTAYKTRLNTWVSNYSNEFTTWTQTVKSDGGTTPNNAAPSANANGPYAGQVNEVINFDSNGSVDSDGSIVSYSWDFGDGTTSTGSTTSHSYATANNYRVTLTVTDDKGAIGTATAPVTISSGPSLEIANGGSKSGLSASTNQTTDSYYIHVPVGATNLVVSINGGSGDADLFLKQGTAPSASSYDCRPYLAGNNETCTVAAPAAGTWYMNVNAYSAFVNVTLTASFDTGQGTPNTAPVVYINGPYVADEGVEVSFSSAGSYDSDGAIASYSWNFGDGASSSLANPSHTYTSANNYPVTLSITDNQGLTETATTTANISASTTPGSNVADMCAVQGPQSSGQVQAGQAICLGNISTSWLSIADVSGHSSIAITTGNGTGDLSIEFSNMGWPNGANHHGASYNSGNSECIYLTNLSEYWGYIKVSGEANNASLVIDFDTSGCR</sequence>
<keyword evidence="10" id="KW-0378">Hydrolase</keyword>
<evidence type="ECO:0000256" key="12">
    <source>
        <dbReference type="ARBA" id="ARBA00023049"/>
    </source>
</evidence>
<feature type="signal peptide" evidence="14">
    <location>
        <begin position="1"/>
        <end position="21"/>
    </location>
</feature>
<dbReference type="Gene3D" id="1.10.390.20">
    <property type="match status" value="1"/>
</dbReference>
<dbReference type="RefSeq" id="WP_057181162.1">
    <property type="nucleotide sequence ID" value="NZ_BDQM01000004.1"/>
</dbReference>
<evidence type="ECO:0000256" key="8">
    <source>
        <dbReference type="ARBA" id="ARBA00022723"/>
    </source>
</evidence>
<dbReference type="Gene3D" id="2.60.120.380">
    <property type="match status" value="2"/>
</dbReference>
<evidence type="ECO:0000256" key="13">
    <source>
        <dbReference type="ARBA" id="ARBA00023145"/>
    </source>
</evidence>
<dbReference type="Gene3D" id="2.60.40.10">
    <property type="entry name" value="Immunoglobulins"/>
    <property type="match status" value="2"/>
</dbReference>
<feature type="domain" description="PKD" evidence="15">
    <location>
        <begin position="823"/>
        <end position="911"/>
    </location>
</feature>
<evidence type="ECO:0000256" key="1">
    <source>
        <dbReference type="ARBA" id="ARBA00000424"/>
    </source>
</evidence>
<keyword evidence="11" id="KW-0862">Zinc</keyword>
<evidence type="ECO:0000256" key="5">
    <source>
        <dbReference type="ARBA" id="ARBA00012653"/>
    </source>
</evidence>
<comment type="cofactor">
    <cofactor evidence="2">
        <name>Ca(2+)</name>
        <dbReference type="ChEBI" id="CHEBI:29108"/>
    </cofactor>
</comment>
<protein>
    <recommendedName>
        <fullName evidence="5">microbial collagenase</fullName>
        <ecNumber evidence="5">3.4.24.3</ecNumber>
    </recommendedName>
</protein>
<evidence type="ECO:0000313" key="16">
    <source>
        <dbReference type="EMBL" id="GAW95225.1"/>
    </source>
</evidence>
<dbReference type="CDD" id="cd00146">
    <property type="entry name" value="PKD"/>
    <property type="match status" value="2"/>
</dbReference>
<keyword evidence="7" id="KW-0645">Protease</keyword>
<dbReference type="SUPFAM" id="SSF49299">
    <property type="entry name" value="PKD domain"/>
    <property type="match status" value="2"/>
</dbReference>
<dbReference type="Proteomes" id="UP000197068">
    <property type="component" value="Unassembled WGS sequence"/>
</dbReference>
<dbReference type="SMART" id="SM00089">
    <property type="entry name" value="PKD"/>
    <property type="match status" value="2"/>
</dbReference>
<dbReference type="InterPro" id="IPR007280">
    <property type="entry name" value="Peptidase_C_arc/bac"/>
</dbReference>
<comment type="catalytic activity">
    <reaction evidence="1">
        <text>Digestion of native collagen in the triple helical region at Xaa-|-Gly bonds. With synthetic peptides, a preference is shown for Gly at P3 and P1', Pro and Ala at P2 and P2', and hydroxyproline, Ala or Arg at P3'.</text>
        <dbReference type="EC" id="3.4.24.3"/>
    </reaction>
</comment>
<evidence type="ECO:0000256" key="9">
    <source>
        <dbReference type="ARBA" id="ARBA00022729"/>
    </source>
</evidence>
<dbReference type="Pfam" id="PF01752">
    <property type="entry name" value="Peptidase_M9"/>
    <property type="match status" value="1"/>
</dbReference>
<comment type="cofactor">
    <cofactor evidence="3">
        <name>Zn(2+)</name>
        <dbReference type="ChEBI" id="CHEBI:29105"/>
    </cofactor>
</comment>
<keyword evidence="17" id="KW-1185">Reference proteome</keyword>
<evidence type="ECO:0000256" key="11">
    <source>
        <dbReference type="ARBA" id="ARBA00022833"/>
    </source>
</evidence>
<dbReference type="Pfam" id="PF04151">
    <property type="entry name" value="PPC"/>
    <property type="match status" value="1"/>
</dbReference>
<comment type="caution">
    <text evidence="16">The sequence shown here is derived from an EMBL/GenBank/DDBJ whole genome shotgun (WGS) entry which is preliminary data.</text>
</comment>
<comment type="subcellular location">
    <subcellularLocation>
        <location evidence="4">Secreted</location>
    </subcellularLocation>
</comment>
<evidence type="ECO:0000256" key="10">
    <source>
        <dbReference type="ARBA" id="ARBA00022801"/>
    </source>
</evidence>
<dbReference type="Gene3D" id="3.40.30.160">
    <property type="entry name" value="Collagenase ColT, N-terminal domain"/>
    <property type="match status" value="1"/>
</dbReference>
<reference evidence="16 17" key="1">
    <citation type="submission" date="2017-06" db="EMBL/GenBank/DDBJ databases">
        <title>Whole Genome Sequences of Colwellia marinimaniae MTCD1.</title>
        <authorList>
            <person name="Kusumoto H."/>
            <person name="Inoue M."/>
            <person name="Tanikawa K."/>
            <person name="Maeji H."/>
            <person name="Cameron J.H."/>
            <person name="Bartlett D.H."/>
        </authorList>
    </citation>
    <scope>NUCLEOTIDE SEQUENCE [LARGE SCALE GENOMIC DNA]</scope>
    <source>
        <strain evidence="16 17">MTCD1</strain>
    </source>
</reference>
<keyword evidence="9 14" id="KW-0732">Signal</keyword>
<feature type="chain" id="PRO_5045514946" description="microbial collagenase" evidence="14">
    <location>
        <begin position="22"/>
        <end position="1028"/>
    </location>
</feature>
<proteinExistence type="predicted"/>
<evidence type="ECO:0000256" key="14">
    <source>
        <dbReference type="SAM" id="SignalP"/>
    </source>
</evidence>
<evidence type="ECO:0000256" key="4">
    <source>
        <dbReference type="ARBA" id="ARBA00004613"/>
    </source>
</evidence>
<evidence type="ECO:0000256" key="3">
    <source>
        <dbReference type="ARBA" id="ARBA00001947"/>
    </source>
</evidence>
<name>A0ABQ0MS71_9GAMM</name>
<dbReference type="EMBL" id="BDQM01000004">
    <property type="protein sequence ID" value="GAW95225.1"/>
    <property type="molecule type" value="Genomic_DNA"/>
</dbReference>
<keyword evidence="6" id="KW-0964">Secreted</keyword>
<gene>
    <name evidence="16" type="ORF">MTCD1_00824</name>
</gene>
<dbReference type="Pfam" id="PF18911">
    <property type="entry name" value="PKD_4"/>
    <property type="match status" value="2"/>
</dbReference>
<evidence type="ECO:0000256" key="2">
    <source>
        <dbReference type="ARBA" id="ARBA00001913"/>
    </source>
</evidence>
<accession>A0ABQ0MS71</accession>
<evidence type="ECO:0000256" key="6">
    <source>
        <dbReference type="ARBA" id="ARBA00022525"/>
    </source>
</evidence>
<dbReference type="PROSITE" id="PS50093">
    <property type="entry name" value="PKD"/>
    <property type="match status" value="2"/>
</dbReference>
<dbReference type="InterPro" id="IPR035986">
    <property type="entry name" value="PKD_dom_sf"/>
</dbReference>
<dbReference type="EC" id="3.4.24.3" evidence="5"/>
<dbReference type="InterPro" id="IPR000601">
    <property type="entry name" value="PKD_dom"/>
</dbReference>
<dbReference type="InterPro" id="IPR022409">
    <property type="entry name" value="PKD/Chitinase_dom"/>
</dbReference>
<evidence type="ECO:0000313" key="17">
    <source>
        <dbReference type="Proteomes" id="UP000197068"/>
    </source>
</evidence>
<evidence type="ECO:0000256" key="7">
    <source>
        <dbReference type="ARBA" id="ARBA00022670"/>
    </source>
</evidence>
<keyword evidence="12" id="KW-0482">Metalloprotease</keyword>
<dbReference type="Pfam" id="PF08453">
    <property type="entry name" value="Peptidase_M9_N"/>
    <property type="match status" value="1"/>
</dbReference>
<dbReference type="InterPro" id="IPR002169">
    <property type="entry name" value="Peptidase_M9A/M9B"/>
</dbReference>
<feature type="domain" description="PKD" evidence="15">
    <location>
        <begin position="625"/>
        <end position="706"/>
    </location>
</feature>
<keyword evidence="8" id="KW-0479">Metal-binding</keyword>
<dbReference type="InterPro" id="IPR013661">
    <property type="entry name" value="Peptidase_M9_N_dom"/>
</dbReference>
<dbReference type="InterPro" id="IPR013783">
    <property type="entry name" value="Ig-like_fold"/>
</dbReference>
<keyword evidence="13" id="KW-0865">Zymogen</keyword>
<evidence type="ECO:0000259" key="15">
    <source>
        <dbReference type="PROSITE" id="PS50093"/>
    </source>
</evidence>
<organism evidence="16 17">
    <name type="scientific">Colwellia marinimaniae</name>
    <dbReference type="NCBI Taxonomy" id="1513592"/>
    <lineage>
        <taxon>Bacteria</taxon>
        <taxon>Pseudomonadati</taxon>
        <taxon>Pseudomonadota</taxon>
        <taxon>Gammaproteobacteria</taxon>
        <taxon>Alteromonadales</taxon>
        <taxon>Colwelliaceae</taxon>
        <taxon>Colwellia</taxon>
    </lineage>
</organism>
<dbReference type="PRINTS" id="PR00931">
    <property type="entry name" value="MICOLLPTASE"/>
</dbReference>